<comment type="caution">
    <text evidence="4">The sequence shown here is derived from an EMBL/GenBank/DDBJ whole genome shotgun (WGS) entry which is preliminary data.</text>
</comment>
<reference evidence="4" key="1">
    <citation type="submission" date="2022-07" db="EMBL/GenBank/DDBJ databases">
        <title>Genome Sequence of Xylaria arbuscula.</title>
        <authorList>
            <person name="Buettner E."/>
        </authorList>
    </citation>
    <scope>NUCLEOTIDE SEQUENCE</scope>
    <source>
        <strain evidence="4">VT107</strain>
    </source>
</reference>
<dbReference type="GO" id="GO:0005634">
    <property type="term" value="C:nucleus"/>
    <property type="evidence" value="ECO:0007669"/>
    <property type="project" value="UniProtKB-SubCell"/>
</dbReference>
<protein>
    <recommendedName>
        <fullName evidence="6">Transcription factor domain-containing protein</fullName>
    </recommendedName>
</protein>
<evidence type="ECO:0000256" key="3">
    <source>
        <dbReference type="SAM" id="MobiDB-lite"/>
    </source>
</evidence>
<comment type="subcellular location">
    <subcellularLocation>
        <location evidence="1">Nucleus</location>
    </subcellularLocation>
</comment>
<keyword evidence="5" id="KW-1185">Reference proteome</keyword>
<dbReference type="EMBL" id="JANPWZ010000337">
    <property type="protein sequence ID" value="KAJ3577617.1"/>
    <property type="molecule type" value="Genomic_DNA"/>
</dbReference>
<dbReference type="InterPro" id="IPR021858">
    <property type="entry name" value="Fun_TF"/>
</dbReference>
<dbReference type="AlphaFoldDB" id="A0A9W8NJF3"/>
<dbReference type="Pfam" id="PF11951">
    <property type="entry name" value="Fungal_trans_2"/>
    <property type="match status" value="1"/>
</dbReference>
<dbReference type="GO" id="GO:0000976">
    <property type="term" value="F:transcription cis-regulatory region binding"/>
    <property type="evidence" value="ECO:0007669"/>
    <property type="project" value="TreeGrafter"/>
</dbReference>
<organism evidence="4 5">
    <name type="scientific">Xylaria arbuscula</name>
    <dbReference type="NCBI Taxonomy" id="114810"/>
    <lineage>
        <taxon>Eukaryota</taxon>
        <taxon>Fungi</taxon>
        <taxon>Dikarya</taxon>
        <taxon>Ascomycota</taxon>
        <taxon>Pezizomycotina</taxon>
        <taxon>Sordariomycetes</taxon>
        <taxon>Xylariomycetidae</taxon>
        <taxon>Xylariales</taxon>
        <taxon>Xylariaceae</taxon>
        <taxon>Xylaria</taxon>
    </lineage>
</organism>
<dbReference type="PANTHER" id="PTHR37534">
    <property type="entry name" value="TRANSCRIPTIONAL ACTIVATOR PROTEIN UGA3"/>
    <property type="match status" value="1"/>
</dbReference>
<evidence type="ECO:0008006" key="6">
    <source>
        <dbReference type="Google" id="ProtNLM"/>
    </source>
</evidence>
<dbReference type="GO" id="GO:0003700">
    <property type="term" value="F:DNA-binding transcription factor activity"/>
    <property type="evidence" value="ECO:0007669"/>
    <property type="project" value="TreeGrafter"/>
</dbReference>
<sequence>MPNSQGFAYKSLACEGYAPQLCWVVGDAALRNASVPQRPEPQSSNPGSGGFRFPLYSETYRRQMSVQVSDSLCDHSAAELLVRLDVASADSGDNTTAPKDIMLGPFGVFDLKAPTHDGSQPSPSQTASLGEATEGFSHFTRSPSSDTDVLPGNEIDKQMVDGDTSESQQDPLLETIELSYNDTDQIQPYFDLDTLTDQLMPHSFFPDDPSAFLSRSFREDLPPVDEATEQIIPVNLEHGGSLLSQLDTTRLQENLSLDTLPLANGTRPAFVTDEAAQLLRYAKERLAQPLSRMQASRKSPWQLLFLPCAFETFSELLILGSASHTRSAIFHATLARSAFQLHMATSTNAPSNRWLEIGTKHRDNAKLHLNKALQWECSGPSQAQYKDLLMAILAVAMTMAEAKVFVLYLLDAERLICHRGLGARKSSSIRLLHHMYTHLRVLAESTAAFNQCDVISEKESSTSVTFQLRQFQVSADLLNCGLDPTHQKVGEVGYNDIHLQVQGTWKETLYPSIYGLPEPIMTLLSQIIAFANNKSRLEHLAQQNPSITSAIASHTRTLENAIWSWSLPPLQMGPERPENLEEIQSDGGSLHSHPNTRSMALAVHQAVLIYFYRRIHNISVMMLQDLVRKTLDYLQPCLEETVEDQDFCAIILWSAFIAGCEAASPDLQDKALEGIIKVEQRCTMFLAEPASQILKKVWRLRQRSGDQTLSWPHAIIQNNDAAYSG</sequence>
<evidence type="ECO:0000256" key="1">
    <source>
        <dbReference type="ARBA" id="ARBA00004123"/>
    </source>
</evidence>
<gene>
    <name evidence="4" type="ORF">NPX13_g2951</name>
</gene>
<accession>A0A9W8NJF3</accession>
<evidence type="ECO:0000313" key="5">
    <source>
        <dbReference type="Proteomes" id="UP001148614"/>
    </source>
</evidence>
<name>A0A9W8NJF3_9PEZI</name>
<evidence type="ECO:0000256" key="2">
    <source>
        <dbReference type="ARBA" id="ARBA00023242"/>
    </source>
</evidence>
<feature type="region of interest" description="Disordered" evidence="3">
    <location>
        <begin position="113"/>
        <end position="168"/>
    </location>
</feature>
<evidence type="ECO:0000313" key="4">
    <source>
        <dbReference type="EMBL" id="KAJ3577617.1"/>
    </source>
</evidence>
<dbReference type="GO" id="GO:0045944">
    <property type="term" value="P:positive regulation of transcription by RNA polymerase II"/>
    <property type="evidence" value="ECO:0007669"/>
    <property type="project" value="TreeGrafter"/>
</dbReference>
<dbReference type="Proteomes" id="UP001148614">
    <property type="component" value="Unassembled WGS sequence"/>
</dbReference>
<proteinExistence type="predicted"/>
<feature type="compositionally biased region" description="Polar residues" evidence="3">
    <location>
        <begin position="117"/>
        <end position="128"/>
    </location>
</feature>
<keyword evidence="2" id="KW-0539">Nucleus</keyword>
<dbReference type="PANTHER" id="PTHR37534:SF7">
    <property type="entry name" value="TRANSCRIPTIONAL ACTIVATOR PROTEIN UGA3"/>
    <property type="match status" value="1"/>
</dbReference>